<dbReference type="GO" id="GO:0016747">
    <property type="term" value="F:acyltransferase activity, transferring groups other than amino-acyl groups"/>
    <property type="evidence" value="ECO:0007669"/>
    <property type="project" value="InterPro"/>
</dbReference>
<dbReference type="EMBL" id="LODT01000041">
    <property type="protein sequence ID" value="KYQ89507.1"/>
    <property type="molecule type" value="Genomic_DNA"/>
</dbReference>
<dbReference type="Proteomes" id="UP000076078">
    <property type="component" value="Unassembled WGS sequence"/>
</dbReference>
<reference evidence="7 8" key="1">
    <citation type="submission" date="2015-12" db="EMBL/GenBank/DDBJ databases">
        <title>Dictyostelia acquired genes for synthesis and detection of signals that induce cell-type specialization by lateral gene transfer from prokaryotes.</title>
        <authorList>
            <person name="Gloeckner G."/>
            <person name="Schaap P."/>
        </authorList>
    </citation>
    <scope>NUCLEOTIDE SEQUENCE [LARGE SCALE GENOMIC DNA]</scope>
    <source>
        <strain evidence="7 8">TK</strain>
    </source>
</reference>
<name>A0A151Z6E7_TIELA</name>
<dbReference type="Pfam" id="PF00195">
    <property type="entry name" value="Chal_sti_synt_N"/>
    <property type="match status" value="1"/>
</dbReference>
<evidence type="ECO:0000259" key="5">
    <source>
        <dbReference type="Pfam" id="PF00195"/>
    </source>
</evidence>
<dbReference type="OMA" id="GQESPFM"/>
<dbReference type="InterPro" id="IPR012328">
    <property type="entry name" value="Chalcone/stilbene_synt_C"/>
</dbReference>
<sequence>MISNINSKIFSIGTSNPKFKINLEDLLNEKEVKEKLNQLLPKVAFRPYFLTKKFLKKLMGIDSLYLHFDLLEQMRESAKQQIHIFENVGNAALEISYSSAKVAINNWGGNPKNLTHFIYVSSSDFEDFSIDLIPMLGLRDDIERFPIFYQTCHSGLSGLRLADQLARINPKNRVLLVSTDMTNKNFHNFNTLIPFGLKMAFGDGSASLVIGTRESDIECKPLFEVLSVSTKMVPDTSKAIEMTYTDNNFNLLHDRSLPFHVSSNVPGFGRQIIEKPNIPLDLSLSNYQLIFHSGKKKIVEANEKATKSKLKATKKILKKYGNMTGPTVYFVLNESRNLKWKNEYGIMMSFGFGLILEGVLIKNLILKINKMD</sequence>
<feature type="domain" description="Chalcone/stilbene synthase N-terminal" evidence="5">
    <location>
        <begin position="30"/>
        <end position="212"/>
    </location>
</feature>
<dbReference type="InterPro" id="IPR011141">
    <property type="entry name" value="Polyketide_synthase_type-III"/>
</dbReference>
<dbReference type="Pfam" id="PF02797">
    <property type="entry name" value="Chal_sti_synt_C"/>
    <property type="match status" value="1"/>
</dbReference>
<organism evidence="7 8">
    <name type="scientific">Tieghemostelium lacteum</name>
    <name type="common">Slime mold</name>
    <name type="synonym">Dictyostelium lacteum</name>
    <dbReference type="NCBI Taxonomy" id="361077"/>
    <lineage>
        <taxon>Eukaryota</taxon>
        <taxon>Amoebozoa</taxon>
        <taxon>Evosea</taxon>
        <taxon>Eumycetozoa</taxon>
        <taxon>Dictyostelia</taxon>
        <taxon>Dictyosteliales</taxon>
        <taxon>Raperosteliaceae</taxon>
        <taxon>Tieghemostelium</taxon>
    </lineage>
</organism>
<proteinExistence type="inferred from homology"/>
<dbReference type="Gene3D" id="3.40.47.10">
    <property type="match status" value="2"/>
</dbReference>
<dbReference type="PANTHER" id="PTHR11877">
    <property type="entry name" value="HYDROXYMETHYLGLUTARYL-COA SYNTHASE"/>
    <property type="match status" value="1"/>
</dbReference>
<keyword evidence="2 3" id="KW-0808">Transferase</keyword>
<evidence type="ECO:0000256" key="1">
    <source>
        <dbReference type="ARBA" id="ARBA00005531"/>
    </source>
</evidence>
<dbReference type="PIRSF" id="PIRSF000451">
    <property type="entry name" value="PKS_III"/>
    <property type="match status" value="1"/>
</dbReference>
<dbReference type="InterPro" id="IPR016039">
    <property type="entry name" value="Thiolase-like"/>
</dbReference>
<keyword evidence="4" id="KW-0812">Transmembrane</keyword>
<keyword evidence="4" id="KW-1133">Transmembrane helix</keyword>
<protein>
    <recommendedName>
        <fullName evidence="9">Polyketide synthase</fullName>
    </recommendedName>
</protein>
<accession>A0A151Z6E7</accession>
<feature type="domain" description="Chalcone/stilbene synthase C-terminal" evidence="6">
    <location>
        <begin position="226"/>
        <end position="363"/>
    </location>
</feature>
<evidence type="ECO:0000313" key="8">
    <source>
        <dbReference type="Proteomes" id="UP000076078"/>
    </source>
</evidence>
<comment type="similarity">
    <text evidence="1 3">Belongs to the thiolase-like superfamily. Chalcone/stilbene synthases family.</text>
</comment>
<evidence type="ECO:0000313" key="7">
    <source>
        <dbReference type="EMBL" id="KYQ89507.1"/>
    </source>
</evidence>
<keyword evidence="3" id="KW-0012">Acyltransferase</keyword>
<dbReference type="STRING" id="361077.A0A151Z6E7"/>
<evidence type="ECO:0000256" key="3">
    <source>
        <dbReference type="RuleBase" id="RU003633"/>
    </source>
</evidence>
<dbReference type="GO" id="GO:0030639">
    <property type="term" value="P:polyketide biosynthetic process"/>
    <property type="evidence" value="ECO:0007669"/>
    <property type="project" value="TreeGrafter"/>
</dbReference>
<comment type="caution">
    <text evidence="7">The sequence shown here is derived from an EMBL/GenBank/DDBJ whole genome shotgun (WGS) entry which is preliminary data.</text>
</comment>
<evidence type="ECO:0000256" key="2">
    <source>
        <dbReference type="ARBA" id="ARBA00022679"/>
    </source>
</evidence>
<feature type="transmembrane region" description="Helical" evidence="4">
    <location>
        <begin position="344"/>
        <end position="365"/>
    </location>
</feature>
<evidence type="ECO:0000256" key="4">
    <source>
        <dbReference type="SAM" id="Phobius"/>
    </source>
</evidence>
<dbReference type="PANTHER" id="PTHR11877:SF46">
    <property type="entry name" value="TYPE III POLYKETIDE SYNTHASE A"/>
    <property type="match status" value="1"/>
</dbReference>
<gene>
    <name evidence="7" type="ORF">DLAC_10186</name>
</gene>
<dbReference type="OrthoDB" id="1500228at2759"/>
<dbReference type="SUPFAM" id="SSF53901">
    <property type="entry name" value="Thiolase-like"/>
    <property type="match status" value="2"/>
</dbReference>
<keyword evidence="4" id="KW-0472">Membrane</keyword>
<evidence type="ECO:0008006" key="9">
    <source>
        <dbReference type="Google" id="ProtNLM"/>
    </source>
</evidence>
<dbReference type="InterPro" id="IPR001099">
    <property type="entry name" value="Chalcone/stilbene_synt_N"/>
</dbReference>
<dbReference type="InParanoid" id="A0A151Z6E7"/>
<dbReference type="AlphaFoldDB" id="A0A151Z6E7"/>
<evidence type="ECO:0000259" key="6">
    <source>
        <dbReference type="Pfam" id="PF02797"/>
    </source>
</evidence>
<keyword evidence="8" id="KW-1185">Reference proteome</keyword>